<proteinExistence type="predicted"/>
<organism evidence="4 5">
    <name type="scientific">Schistosoma curassoni</name>
    <dbReference type="NCBI Taxonomy" id="6186"/>
    <lineage>
        <taxon>Eukaryota</taxon>
        <taxon>Metazoa</taxon>
        <taxon>Spiralia</taxon>
        <taxon>Lophotrochozoa</taxon>
        <taxon>Platyhelminthes</taxon>
        <taxon>Trematoda</taxon>
        <taxon>Digenea</taxon>
        <taxon>Strigeidida</taxon>
        <taxon>Schistosomatoidea</taxon>
        <taxon>Schistosomatidae</taxon>
        <taxon>Schistosoma</taxon>
    </lineage>
</organism>
<dbReference type="GO" id="GO:0043005">
    <property type="term" value="C:neuron projection"/>
    <property type="evidence" value="ECO:0007669"/>
    <property type="project" value="TreeGrafter"/>
</dbReference>
<dbReference type="GO" id="GO:0045202">
    <property type="term" value="C:synapse"/>
    <property type="evidence" value="ECO:0007669"/>
    <property type="project" value="GOC"/>
</dbReference>
<dbReference type="GO" id="GO:0007274">
    <property type="term" value="P:neuromuscular synaptic transmission"/>
    <property type="evidence" value="ECO:0007669"/>
    <property type="project" value="TreeGrafter"/>
</dbReference>
<dbReference type="InterPro" id="IPR042231">
    <property type="entry name" value="Cho/carn_acyl_trans_2"/>
</dbReference>
<keyword evidence="1" id="KW-0808">Transferase</keyword>
<dbReference type="Gene3D" id="3.30.559.70">
    <property type="entry name" value="Choline/Carnitine o-acyltransferase, domain 2"/>
    <property type="match status" value="1"/>
</dbReference>
<keyword evidence="1" id="KW-0012">Acyltransferase</keyword>
<evidence type="ECO:0000256" key="2">
    <source>
        <dbReference type="PIRSR" id="PIRSR600542-1"/>
    </source>
</evidence>
<dbReference type="Pfam" id="PF00755">
    <property type="entry name" value="Carn_acyltransf"/>
    <property type="match status" value="1"/>
</dbReference>
<evidence type="ECO:0000256" key="1">
    <source>
        <dbReference type="ARBA" id="ARBA00023315"/>
    </source>
</evidence>
<name>A0A3P7Z669_9TREM</name>
<feature type="domain" description="Choline/carnitine acyltransferase" evidence="3">
    <location>
        <begin position="38"/>
        <end position="116"/>
    </location>
</feature>
<dbReference type="SUPFAM" id="SSF52777">
    <property type="entry name" value="CoA-dependent acyltransferases"/>
    <property type="match status" value="1"/>
</dbReference>
<feature type="active site" description="Proton acceptor" evidence="2">
    <location>
        <position position="54"/>
    </location>
</feature>
<dbReference type="InterPro" id="IPR039551">
    <property type="entry name" value="Cho/carn_acyl_trans"/>
</dbReference>
<evidence type="ECO:0000259" key="3">
    <source>
        <dbReference type="Pfam" id="PF00755"/>
    </source>
</evidence>
<evidence type="ECO:0000313" key="4">
    <source>
        <dbReference type="EMBL" id="VDO95140.1"/>
    </source>
</evidence>
<dbReference type="GO" id="GO:0005737">
    <property type="term" value="C:cytoplasm"/>
    <property type="evidence" value="ECO:0007669"/>
    <property type="project" value="TreeGrafter"/>
</dbReference>
<dbReference type="Proteomes" id="UP000279833">
    <property type="component" value="Unassembled WGS sequence"/>
</dbReference>
<dbReference type="GO" id="GO:0008292">
    <property type="term" value="P:acetylcholine biosynthetic process"/>
    <property type="evidence" value="ECO:0007669"/>
    <property type="project" value="TreeGrafter"/>
</dbReference>
<reference evidence="4 5" key="1">
    <citation type="submission" date="2018-11" db="EMBL/GenBank/DDBJ databases">
        <authorList>
            <consortium name="Pathogen Informatics"/>
        </authorList>
    </citation>
    <scope>NUCLEOTIDE SEQUENCE [LARGE SCALE GENOMIC DNA]</scope>
    <source>
        <strain>Dakar</strain>
        <strain evidence="5">Senegal</strain>
    </source>
</reference>
<dbReference type="EMBL" id="UZAK01008617">
    <property type="protein sequence ID" value="VDO95140.1"/>
    <property type="molecule type" value="Genomic_DNA"/>
</dbReference>
<dbReference type="AlphaFoldDB" id="A0A3P7Z669"/>
<dbReference type="InterPro" id="IPR000542">
    <property type="entry name" value="Carn_acyl_trans"/>
</dbReference>
<dbReference type="PANTHER" id="PTHR22589">
    <property type="entry name" value="CARNITINE O-ACYLTRANSFERASE"/>
    <property type="match status" value="1"/>
</dbReference>
<evidence type="ECO:0000313" key="5">
    <source>
        <dbReference type="Proteomes" id="UP000279833"/>
    </source>
</evidence>
<dbReference type="PANTHER" id="PTHR22589:SF14">
    <property type="entry name" value="CHOLINE O-ACETYLTRANSFERASE"/>
    <property type="match status" value="1"/>
</dbReference>
<sequence>MIIINEYQKYICTFVFSISISIFQIHVSTLKYCFSFIFQFIISRDGNCGLNYEHSVAEGIAVVRLIEHILQYMKEVKRWKLVRFPSVCELAYPRRMKWNLDNNSKSMIDYALNEIDK</sequence>
<accession>A0A3P7Z669</accession>
<gene>
    <name evidence="4" type="ORF">SCUD_LOCUS5366</name>
</gene>
<protein>
    <recommendedName>
        <fullName evidence="3">Choline/carnitine acyltransferase domain-containing protein</fullName>
    </recommendedName>
</protein>
<dbReference type="GO" id="GO:0004102">
    <property type="term" value="F:choline O-acetyltransferase activity"/>
    <property type="evidence" value="ECO:0007669"/>
    <property type="project" value="TreeGrafter"/>
</dbReference>
<keyword evidence="5" id="KW-1185">Reference proteome</keyword>